<dbReference type="InterPro" id="IPR051058">
    <property type="entry name" value="GDSL_Est/Lipase"/>
</dbReference>
<dbReference type="GO" id="GO:0016788">
    <property type="term" value="F:hydrolase activity, acting on ester bonds"/>
    <property type="evidence" value="ECO:0007669"/>
    <property type="project" value="InterPro"/>
</dbReference>
<evidence type="ECO:0000256" key="1">
    <source>
        <dbReference type="ARBA" id="ARBA00008668"/>
    </source>
</evidence>
<evidence type="ECO:0000313" key="5">
    <source>
        <dbReference type="EMBL" id="GFZ09408.1"/>
    </source>
</evidence>
<dbReference type="CDD" id="cd01837">
    <property type="entry name" value="SGNH_plant_lipase_like"/>
    <property type="match status" value="1"/>
</dbReference>
<proteinExistence type="inferred from homology"/>
<evidence type="ECO:0000256" key="3">
    <source>
        <dbReference type="ARBA" id="ARBA00022963"/>
    </source>
</evidence>
<keyword evidence="3" id="KW-0442">Lipid degradation</keyword>
<name>A0A7J0GFB4_9ERIC</name>
<organism evidence="5 6">
    <name type="scientific">Actinidia rufa</name>
    <dbReference type="NCBI Taxonomy" id="165716"/>
    <lineage>
        <taxon>Eukaryota</taxon>
        <taxon>Viridiplantae</taxon>
        <taxon>Streptophyta</taxon>
        <taxon>Embryophyta</taxon>
        <taxon>Tracheophyta</taxon>
        <taxon>Spermatophyta</taxon>
        <taxon>Magnoliopsida</taxon>
        <taxon>eudicotyledons</taxon>
        <taxon>Gunneridae</taxon>
        <taxon>Pentapetalae</taxon>
        <taxon>asterids</taxon>
        <taxon>Ericales</taxon>
        <taxon>Actinidiaceae</taxon>
        <taxon>Actinidia</taxon>
    </lineage>
</organism>
<dbReference type="PANTHER" id="PTHR45648:SF180">
    <property type="entry name" value="OS04G0561800 PROTEIN"/>
    <property type="match status" value="1"/>
</dbReference>
<feature type="signal peptide" evidence="4">
    <location>
        <begin position="1"/>
        <end position="21"/>
    </location>
</feature>
<gene>
    <name evidence="5" type="ORF">Acr_21g0000070</name>
</gene>
<dbReference type="PANTHER" id="PTHR45648">
    <property type="entry name" value="GDSL LIPASE/ACYLHYDROLASE FAMILY PROTEIN (AFU_ORTHOLOGUE AFUA_4G14700)"/>
    <property type="match status" value="1"/>
</dbReference>
<keyword evidence="3" id="KW-0443">Lipid metabolism</keyword>
<keyword evidence="4" id="KW-0732">Signal</keyword>
<comment type="caution">
    <text evidence="5">The sequence shown here is derived from an EMBL/GenBank/DDBJ whole genome shotgun (WGS) entry which is preliminary data.</text>
</comment>
<dbReference type="SUPFAM" id="SSF52266">
    <property type="entry name" value="SGNH hydrolase"/>
    <property type="match status" value="1"/>
</dbReference>
<reference evidence="5 6" key="1">
    <citation type="submission" date="2019-07" db="EMBL/GenBank/DDBJ databases">
        <title>De Novo Assembly of kiwifruit Actinidia rufa.</title>
        <authorList>
            <person name="Sugita-Konishi S."/>
            <person name="Sato K."/>
            <person name="Mori E."/>
            <person name="Abe Y."/>
            <person name="Kisaki G."/>
            <person name="Hamano K."/>
            <person name="Suezawa K."/>
            <person name="Otani M."/>
            <person name="Fukuda T."/>
            <person name="Manabe T."/>
            <person name="Gomi K."/>
            <person name="Tabuchi M."/>
            <person name="Akimitsu K."/>
            <person name="Kataoka I."/>
        </authorList>
    </citation>
    <scope>NUCLEOTIDE SEQUENCE [LARGE SCALE GENOMIC DNA]</scope>
    <source>
        <strain evidence="6">cv. Fuchu</strain>
    </source>
</reference>
<sequence length="368" mass="40392">MAIRVWYFLVLSLVVPTIVLALDLAEADVPAIFIFGDSTADVGTNTYLNDSLARADKPFNGIDYPYSRATGRFSNGYNAADLIARLMDNDYERSPPPFLSLLENMATFKRNLLKGVNFASGGAGILDDTGNKTFHRVISLGEQIQQFSTVKPNITGIVGADKADSLISKSVYLISVGSNDLFDYQIYNSSNMSPDTFITTLLQAYNNHFKDLYNLGARKFGIISVPPIGCCPFERLLNGTGGCFVAMNELAQTFYQSIQALLQQFSLDFQGVKYSLGNAYFMTMNIIDNPLASGFDDIQTACCGNGTLNAQDQCSPSSKLCPNRDNYLFWDRFHPTQAAAQLAALTLYAGAQEFVTPMNFSQLALVHI</sequence>
<dbReference type="GO" id="GO:0016042">
    <property type="term" value="P:lipid catabolic process"/>
    <property type="evidence" value="ECO:0007669"/>
    <property type="project" value="UniProtKB-KW"/>
</dbReference>
<dbReference type="InterPro" id="IPR035669">
    <property type="entry name" value="SGNH_plant_lipase-like"/>
</dbReference>
<evidence type="ECO:0000313" key="6">
    <source>
        <dbReference type="Proteomes" id="UP000585474"/>
    </source>
</evidence>
<evidence type="ECO:0008006" key="7">
    <source>
        <dbReference type="Google" id="ProtNLM"/>
    </source>
</evidence>
<accession>A0A7J0GFB4</accession>
<dbReference type="InterPro" id="IPR036514">
    <property type="entry name" value="SGNH_hydro_sf"/>
</dbReference>
<evidence type="ECO:0000256" key="2">
    <source>
        <dbReference type="ARBA" id="ARBA00022801"/>
    </source>
</evidence>
<keyword evidence="6" id="KW-1185">Reference proteome</keyword>
<feature type="chain" id="PRO_5029810401" description="GDSL-like Lipase/Acylhydrolase superfamily protein" evidence="4">
    <location>
        <begin position="22"/>
        <end position="368"/>
    </location>
</feature>
<evidence type="ECO:0000256" key="4">
    <source>
        <dbReference type="SAM" id="SignalP"/>
    </source>
</evidence>
<protein>
    <recommendedName>
        <fullName evidence="7">GDSL-like Lipase/Acylhydrolase superfamily protein</fullName>
    </recommendedName>
</protein>
<comment type="similarity">
    <text evidence="1">Belongs to the 'GDSL' lipolytic enzyme family.</text>
</comment>
<dbReference type="InterPro" id="IPR001087">
    <property type="entry name" value="GDSL"/>
</dbReference>
<dbReference type="EMBL" id="BJWL01000021">
    <property type="protein sequence ID" value="GFZ09408.1"/>
    <property type="molecule type" value="Genomic_DNA"/>
</dbReference>
<keyword evidence="2" id="KW-0378">Hydrolase</keyword>
<dbReference type="Proteomes" id="UP000585474">
    <property type="component" value="Unassembled WGS sequence"/>
</dbReference>
<dbReference type="AlphaFoldDB" id="A0A7J0GFB4"/>
<dbReference type="Pfam" id="PF00657">
    <property type="entry name" value="Lipase_GDSL"/>
    <property type="match status" value="1"/>
</dbReference>
<dbReference type="OrthoDB" id="1600564at2759"/>
<dbReference type="Gene3D" id="3.40.50.1110">
    <property type="entry name" value="SGNH hydrolase"/>
    <property type="match status" value="1"/>
</dbReference>